<feature type="domain" description="Thioredoxin" evidence="13">
    <location>
        <begin position="143"/>
        <end position="314"/>
    </location>
</feature>
<dbReference type="GO" id="GO:0005739">
    <property type="term" value="C:mitochondrion"/>
    <property type="evidence" value="ECO:0007669"/>
    <property type="project" value="TreeGrafter"/>
</dbReference>
<evidence type="ECO:0000313" key="15">
    <source>
        <dbReference type="Proteomes" id="UP001219567"/>
    </source>
</evidence>
<keyword evidence="15" id="KW-1185">Reference proteome</keyword>
<accession>A0AAJ5YXA6</accession>
<evidence type="ECO:0000256" key="1">
    <source>
        <dbReference type="ARBA" id="ARBA00010505"/>
    </source>
</evidence>
<dbReference type="Gene3D" id="3.40.30.10">
    <property type="entry name" value="Glutaredoxin"/>
    <property type="match status" value="2"/>
</dbReference>
<dbReference type="InterPro" id="IPR037944">
    <property type="entry name" value="PRX5-like"/>
</dbReference>
<evidence type="ECO:0000256" key="4">
    <source>
        <dbReference type="ARBA" id="ARBA00023002"/>
    </source>
</evidence>
<comment type="similarity">
    <text evidence="1 12">Belongs to the peroxiredoxin family. Prx5 subfamily.</text>
</comment>
<evidence type="ECO:0000256" key="2">
    <source>
        <dbReference type="ARBA" id="ARBA00022559"/>
    </source>
</evidence>
<evidence type="ECO:0000256" key="5">
    <source>
        <dbReference type="ARBA" id="ARBA00023157"/>
    </source>
</evidence>
<reference evidence="14 15" key="1">
    <citation type="submission" date="2023-03" db="EMBL/GenBank/DDBJ databases">
        <title>Mating type loci evolution in Malassezia.</title>
        <authorList>
            <person name="Coelho M.A."/>
        </authorList>
    </citation>
    <scope>NUCLEOTIDE SEQUENCE [LARGE SCALE GENOMIC DNA]</scope>
    <source>
        <strain evidence="14 15">CBS 9725</strain>
    </source>
</reference>
<dbReference type="GO" id="GO:0042744">
    <property type="term" value="P:hydrogen peroxide catabolic process"/>
    <property type="evidence" value="ECO:0007669"/>
    <property type="project" value="TreeGrafter"/>
</dbReference>
<dbReference type="GO" id="GO:0045454">
    <property type="term" value="P:cell redox homeostasis"/>
    <property type="evidence" value="ECO:0007669"/>
    <property type="project" value="TreeGrafter"/>
</dbReference>
<organism evidence="14 15">
    <name type="scientific">Malassezia yamatoensis</name>
    <dbReference type="NCBI Taxonomy" id="253288"/>
    <lineage>
        <taxon>Eukaryota</taxon>
        <taxon>Fungi</taxon>
        <taxon>Dikarya</taxon>
        <taxon>Basidiomycota</taxon>
        <taxon>Ustilaginomycotina</taxon>
        <taxon>Malasseziomycetes</taxon>
        <taxon>Malasseziales</taxon>
        <taxon>Malasseziaceae</taxon>
        <taxon>Malassezia</taxon>
    </lineage>
</organism>
<evidence type="ECO:0000256" key="11">
    <source>
        <dbReference type="PIRSR" id="PIRSR637944-1"/>
    </source>
</evidence>
<keyword evidence="4 12" id="KW-0560">Oxidoreductase</keyword>
<dbReference type="Pfam" id="PF08534">
    <property type="entry name" value="Redoxin"/>
    <property type="match status" value="2"/>
</dbReference>
<dbReference type="PROSITE" id="PS51352">
    <property type="entry name" value="THIOREDOXIN_2"/>
    <property type="match status" value="1"/>
</dbReference>
<evidence type="ECO:0000256" key="9">
    <source>
        <dbReference type="ARBA" id="ARBA00076301"/>
    </source>
</evidence>
<evidence type="ECO:0000256" key="12">
    <source>
        <dbReference type="RuleBase" id="RU366011"/>
    </source>
</evidence>
<evidence type="ECO:0000256" key="8">
    <source>
        <dbReference type="ARBA" id="ARBA00074156"/>
    </source>
</evidence>
<dbReference type="InterPro" id="IPR013740">
    <property type="entry name" value="Redoxin"/>
</dbReference>
<dbReference type="InterPro" id="IPR013766">
    <property type="entry name" value="Thioredoxin_domain"/>
</dbReference>
<comment type="function">
    <text evidence="12">Thiol-specific peroxidase that catalyzes the reduction of hydrogen peroxide and organic hydroperoxides to water and alcohols, respectively. Plays a role in cell protection against oxidative stress by detoxifying peroxides.</text>
</comment>
<dbReference type="PANTHER" id="PTHR10430">
    <property type="entry name" value="PEROXIREDOXIN"/>
    <property type="match status" value="1"/>
</dbReference>
<evidence type="ECO:0000256" key="3">
    <source>
        <dbReference type="ARBA" id="ARBA00022862"/>
    </source>
</evidence>
<evidence type="ECO:0000256" key="10">
    <source>
        <dbReference type="ARBA" id="ARBA00079296"/>
    </source>
</evidence>
<dbReference type="GO" id="GO:0008379">
    <property type="term" value="F:thioredoxin peroxidase activity"/>
    <property type="evidence" value="ECO:0007669"/>
    <property type="project" value="InterPro"/>
</dbReference>
<dbReference type="AlphaFoldDB" id="A0AAJ5YXA6"/>
<gene>
    <name evidence="14" type="primary">AHP1</name>
    <name evidence="14" type="ORF">MYAM1_003988</name>
</gene>
<protein>
    <recommendedName>
        <fullName evidence="8">Putative peroxiredoxin</fullName>
    </recommendedName>
    <alternativeName>
        <fullName evidence="9">Thioredoxin reductase</fullName>
    </alternativeName>
    <alternativeName>
        <fullName evidence="10">Thioredoxin-dependent peroxiredoxin</fullName>
    </alternativeName>
</protein>
<proteinExistence type="inferred from homology"/>
<evidence type="ECO:0000256" key="7">
    <source>
        <dbReference type="ARBA" id="ARBA00063543"/>
    </source>
</evidence>
<keyword evidence="6 12" id="KW-0676">Redox-active center</keyword>
<sequence>MPGNPTATAKGAEIPDTLMGYIPWTPELDSGEVCGIPTTFKTRDEWKGKKIVVVSIPGAYTPICHQQHIPPLVKRVDELKAKGVDAVYVIASNDPFVMDKVIFATDIDLAFSKGLGATIDLSAKHFGERTARYAAIIEDNKIVDFASAAQESLVPNTNFAYVPYTAELEDSKACGIPVAFQSQSQWKGKKVVIVAVPGAFTPTCTANHIPPFVEKYDQFKKKGVDEIVVIAANDPFVMSAWGVSQQAKDHLIFAQDVNCEFSKHFNATLDLSDKGMGLRTARYAMVLDDLKVQYFGLDSGELSKSSAEAVLSNL</sequence>
<evidence type="ECO:0000259" key="13">
    <source>
        <dbReference type="PROSITE" id="PS51352"/>
    </source>
</evidence>
<feature type="active site" description="Cysteine sulfenic acid (-SOH) intermediate" evidence="11">
    <location>
        <position position="204"/>
    </location>
</feature>
<comment type="subunit">
    <text evidence="7">Homodimer; disulfide-linked, upon oxidation.</text>
</comment>
<dbReference type="SUPFAM" id="SSF52833">
    <property type="entry name" value="Thioredoxin-like"/>
    <property type="match status" value="2"/>
</dbReference>
<dbReference type="InterPro" id="IPR036249">
    <property type="entry name" value="Thioredoxin-like_sf"/>
</dbReference>
<evidence type="ECO:0000256" key="6">
    <source>
        <dbReference type="ARBA" id="ARBA00023284"/>
    </source>
</evidence>
<dbReference type="Proteomes" id="UP001219567">
    <property type="component" value="Chromosome 8"/>
</dbReference>
<dbReference type="GO" id="GO:0034599">
    <property type="term" value="P:cellular response to oxidative stress"/>
    <property type="evidence" value="ECO:0007669"/>
    <property type="project" value="InterPro"/>
</dbReference>
<dbReference type="FunFam" id="3.40.30.10:FF:000020">
    <property type="entry name" value="Peroxiredoxin"/>
    <property type="match status" value="1"/>
</dbReference>
<keyword evidence="3 12" id="KW-0049">Antioxidant</keyword>
<keyword evidence="5" id="KW-1015">Disulfide bond</keyword>
<dbReference type="GO" id="GO:0005777">
    <property type="term" value="C:peroxisome"/>
    <property type="evidence" value="ECO:0007669"/>
    <property type="project" value="TreeGrafter"/>
</dbReference>
<dbReference type="PANTHER" id="PTHR10430:SF16">
    <property type="entry name" value="PEROXIREDOXIN-5, MITOCHONDRIAL"/>
    <property type="match status" value="1"/>
</dbReference>
<keyword evidence="2 12" id="KW-0575">Peroxidase</keyword>
<dbReference type="EMBL" id="CP119950">
    <property type="protein sequence ID" value="WFD01226.1"/>
    <property type="molecule type" value="Genomic_DNA"/>
</dbReference>
<evidence type="ECO:0000313" key="14">
    <source>
        <dbReference type="EMBL" id="WFD01226.1"/>
    </source>
</evidence>
<name>A0AAJ5YXA6_9BASI</name>
<dbReference type="CDD" id="cd03013">
    <property type="entry name" value="PRX5_like"/>
    <property type="match status" value="2"/>
</dbReference>